<dbReference type="SUPFAM" id="SSF52091">
    <property type="entry name" value="SpoIIaa-like"/>
    <property type="match status" value="1"/>
</dbReference>
<keyword evidence="3" id="KW-1185">Reference proteome</keyword>
<organism evidence="2 3">
    <name type="scientific">Nitrospira defluvii</name>
    <dbReference type="NCBI Taxonomy" id="330214"/>
    <lineage>
        <taxon>Bacteria</taxon>
        <taxon>Pseudomonadati</taxon>
        <taxon>Nitrospirota</taxon>
        <taxon>Nitrospiria</taxon>
        <taxon>Nitrospirales</taxon>
        <taxon>Nitrospiraceae</taxon>
        <taxon>Nitrospira</taxon>
    </lineage>
</organism>
<gene>
    <name evidence="2" type="ORF">NSPZN2_40529</name>
</gene>
<dbReference type="PANTHER" id="PTHR35849">
    <property type="entry name" value="BLR2341 PROTEIN"/>
    <property type="match status" value="1"/>
</dbReference>
<dbReference type="EMBL" id="CAJNBJ010000017">
    <property type="protein sequence ID" value="CAE6776193.1"/>
    <property type="molecule type" value="Genomic_DNA"/>
</dbReference>
<dbReference type="PANTHER" id="PTHR35849:SF2">
    <property type="entry name" value="BLR2341 PROTEIN"/>
    <property type="match status" value="1"/>
</dbReference>
<evidence type="ECO:0000259" key="1">
    <source>
        <dbReference type="PROSITE" id="PS50801"/>
    </source>
</evidence>
<dbReference type="InterPro" id="IPR052746">
    <property type="entry name" value="MlaB_ABC_Transporter"/>
</dbReference>
<dbReference type="InterPro" id="IPR002645">
    <property type="entry name" value="STAS_dom"/>
</dbReference>
<accession>A0ABM8RWV0</accession>
<protein>
    <submittedName>
        <fullName evidence="2">STAS domain-containing protein</fullName>
    </submittedName>
</protein>
<dbReference type="InterPro" id="IPR058548">
    <property type="entry name" value="MlaB-like_STAS"/>
</dbReference>
<evidence type="ECO:0000313" key="3">
    <source>
        <dbReference type="Proteomes" id="UP000675880"/>
    </source>
</evidence>
<feature type="domain" description="STAS" evidence="1">
    <location>
        <begin position="1"/>
        <end position="76"/>
    </location>
</feature>
<proteinExistence type="predicted"/>
<dbReference type="RefSeq" id="WP_213043333.1">
    <property type="nucleotide sequence ID" value="NZ_CAJNBJ010000017.1"/>
</dbReference>
<reference evidence="2 3" key="1">
    <citation type="submission" date="2021-02" db="EMBL/GenBank/DDBJ databases">
        <authorList>
            <person name="Han P."/>
        </authorList>
    </citation>
    <scope>NUCLEOTIDE SEQUENCE [LARGE SCALE GENOMIC DNA]</scope>
    <source>
        <strain evidence="2">Candidatus Nitrospira sp. ZN2</strain>
    </source>
</reference>
<dbReference type="Gene3D" id="3.30.750.24">
    <property type="entry name" value="STAS domain"/>
    <property type="match status" value="1"/>
</dbReference>
<dbReference type="Proteomes" id="UP000675880">
    <property type="component" value="Unassembled WGS sequence"/>
</dbReference>
<sequence>MTLKPTGDLTIFEVGALCEELKQATGTHPQVELDLSEVDKLDASAIQLLLAVRQSEQFVLTGITDSIRARMADMGA</sequence>
<comment type="caution">
    <text evidence="2">The sequence shown here is derived from an EMBL/GenBank/DDBJ whole genome shotgun (WGS) entry which is preliminary data.</text>
</comment>
<evidence type="ECO:0000313" key="2">
    <source>
        <dbReference type="EMBL" id="CAE6776193.1"/>
    </source>
</evidence>
<dbReference type="InterPro" id="IPR036513">
    <property type="entry name" value="STAS_dom_sf"/>
</dbReference>
<name>A0ABM8RWV0_9BACT</name>
<dbReference type="PROSITE" id="PS50801">
    <property type="entry name" value="STAS"/>
    <property type="match status" value="1"/>
</dbReference>
<dbReference type="Pfam" id="PF13466">
    <property type="entry name" value="STAS_2"/>
    <property type="match status" value="1"/>
</dbReference>